<organism evidence="2 3">
    <name type="scientific">Hibiscus sabdariffa</name>
    <name type="common">roselle</name>
    <dbReference type="NCBI Taxonomy" id="183260"/>
    <lineage>
        <taxon>Eukaryota</taxon>
        <taxon>Viridiplantae</taxon>
        <taxon>Streptophyta</taxon>
        <taxon>Embryophyta</taxon>
        <taxon>Tracheophyta</taxon>
        <taxon>Spermatophyta</taxon>
        <taxon>Magnoliopsida</taxon>
        <taxon>eudicotyledons</taxon>
        <taxon>Gunneridae</taxon>
        <taxon>Pentapetalae</taxon>
        <taxon>rosids</taxon>
        <taxon>malvids</taxon>
        <taxon>Malvales</taxon>
        <taxon>Malvaceae</taxon>
        <taxon>Malvoideae</taxon>
        <taxon>Hibiscus</taxon>
    </lineage>
</organism>
<keyword evidence="1" id="KW-1133">Transmembrane helix</keyword>
<keyword evidence="1" id="KW-0472">Membrane</keyword>
<dbReference type="Proteomes" id="UP001472677">
    <property type="component" value="Unassembled WGS sequence"/>
</dbReference>
<reference evidence="2 3" key="1">
    <citation type="journal article" date="2024" name="G3 (Bethesda)">
        <title>Genome assembly of Hibiscus sabdariffa L. provides insights into metabolisms of medicinal natural products.</title>
        <authorList>
            <person name="Kim T."/>
        </authorList>
    </citation>
    <scope>NUCLEOTIDE SEQUENCE [LARGE SCALE GENOMIC DNA]</scope>
    <source>
        <strain evidence="2">TK-2024</strain>
        <tissue evidence="2">Old leaves</tissue>
    </source>
</reference>
<proteinExistence type="predicted"/>
<evidence type="ECO:0000313" key="2">
    <source>
        <dbReference type="EMBL" id="KAK8521109.1"/>
    </source>
</evidence>
<accession>A0ABR2CNK4</accession>
<evidence type="ECO:0000256" key="1">
    <source>
        <dbReference type="SAM" id="Phobius"/>
    </source>
</evidence>
<feature type="transmembrane region" description="Helical" evidence="1">
    <location>
        <begin position="20"/>
        <end position="39"/>
    </location>
</feature>
<gene>
    <name evidence="2" type="ORF">V6N12_005024</name>
</gene>
<protein>
    <submittedName>
        <fullName evidence="2">Uncharacterized protein</fullName>
    </submittedName>
</protein>
<name>A0ABR2CNK4_9ROSI</name>
<dbReference type="EMBL" id="JBBPBM010000048">
    <property type="protein sequence ID" value="KAK8521109.1"/>
    <property type="molecule type" value="Genomic_DNA"/>
</dbReference>
<evidence type="ECO:0000313" key="3">
    <source>
        <dbReference type="Proteomes" id="UP001472677"/>
    </source>
</evidence>
<sequence length="135" mass="14901">MPLFESKKSSTRTICSYIPLLYLKVIPSLLPVACYILHLNSIRIHGKVQFELIVQYAKFSSHQDCKSLPKITGLGVKQCLSKVLIEHSLLFCHGLCSVCVRFLCAADYVGTRIEAGAVPCGRAEPGYVHSSDKAM</sequence>
<comment type="caution">
    <text evidence="2">The sequence shown here is derived from an EMBL/GenBank/DDBJ whole genome shotgun (WGS) entry which is preliminary data.</text>
</comment>
<keyword evidence="3" id="KW-1185">Reference proteome</keyword>
<keyword evidence="1" id="KW-0812">Transmembrane</keyword>